<dbReference type="InterPro" id="IPR029044">
    <property type="entry name" value="Nucleotide-diphossugar_trans"/>
</dbReference>
<protein>
    <submittedName>
        <fullName evidence="2">Glycosyltransferase</fullName>
    </submittedName>
</protein>
<dbReference type="Pfam" id="PF00535">
    <property type="entry name" value="Glycos_transf_2"/>
    <property type="match status" value="1"/>
</dbReference>
<evidence type="ECO:0000313" key="3">
    <source>
        <dbReference type="Proteomes" id="UP001064106"/>
    </source>
</evidence>
<feature type="domain" description="Glycosyltransferase 2-like" evidence="1">
    <location>
        <begin position="6"/>
        <end position="166"/>
    </location>
</feature>
<organism evidence="2 3">
    <name type="scientific">Alloalcanivorax balearicus MACL04</name>
    <dbReference type="NCBI Taxonomy" id="1177182"/>
    <lineage>
        <taxon>Bacteria</taxon>
        <taxon>Pseudomonadati</taxon>
        <taxon>Pseudomonadota</taxon>
        <taxon>Gammaproteobacteria</taxon>
        <taxon>Oceanospirillales</taxon>
        <taxon>Alcanivoracaceae</taxon>
        <taxon>Alloalcanivorax</taxon>
    </lineage>
</organism>
<dbReference type="PANTHER" id="PTHR43685:SF2">
    <property type="entry name" value="GLYCOSYLTRANSFERASE 2-LIKE DOMAIN-CONTAINING PROTEIN"/>
    <property type="match status" value="1"/>
</dbReference>
<dbReference type="Proteomes" id="UP001064106">
    <property type="component" value="Unassembled WGS sequence"/>
</dbReference>
<dbReference type="InterPro" id="IPR001173">
    <property type="entry name" value="Glyco_trans_2-like"/>
</dbReference>
<dbReference type="CDD" id="cd00761">
    <property type="entry name" value="Glyco_tranf_GTA_type"/>
    <property type="match status" value="1"/>
</dbReference>
<evidence type="ECO:0000259" key="1">
    <source>
        <dbReference type="Pfam" id="PF00535"/>
    </source>
</evidence>
<keyword evidence="3" id="KW-1185">Reference proteome</keyword>
<dbReference type="PANTHER" id="PTHR43685">
    <property type="entry name" value="GLYCOSYLTRANSFERASE"/>
    <property type="match status" value="1"/>
</dbReference>
<dbReference type="SUPFAM" id="SSF53448">
    <property type="entry name" value="Nucleotide-diphospho-sugar transferases"/>
    <property type="match status" value="1"/>
</dbReference>
<evidence type="ECO:0000313" key="2">
    <source>
        <dbReference type="EMBL" id="MCU5784378.1"/>
    </source>
</evidence>
<dbReference type="Gene3D" id="3.90.550.10">
    <property type="entry name" value="Spore Coat Polysaccharide Biosynthesis Protein SpsA, Chain A"/>
    <property type="match status" value="1"/>
</dbReference>
<sequence length="303" mass="33638">MSAAFSVVIPAYNYGHCLERAVKSVMAQDYAHFEVLVIDDGSTDNTAKVMAGLQEASGAGLRCFHQQNKGLAAVRNRGVDEAGTDWLIFLDADDEMCPGALQALQNAIETHPSARLIIGAHETDTTGVRERVSAPRVSTTREANFRDYLSKKIGISNGACAMHRDLFTTVTYESTLRHTEDIPVFAHILANYDVAVTPEPLVVIHKHAGSMRNDVDAAMKVGMSLERYIFEGNGLPLWAGEYRRAYRARRALSLLKLAEKGGYPDLVRRFFLIALCADPRQALTPRYVRRFVSCLFKRMRNAS</sequence>
<dbReference type="RefSeq" id="WP_262462114.1">
    <property type="nucleotide sequence ID" value="NZ_ARXS01000030.1"/>
</dbReference>
<name>A0ABT2R3M5_9GAMM</name>
<accession>A0ABT2R3M5</accession>
<comment type="caution">
    <text evidence="2">The sequence shown here is derived from an EMBL/GenBank/DDBJ whole genome shotgun (WGS) entry which is preliminary data.</text>
</comment>
<proteinExistence type="predicted"/>
<reference evidence="2" key="1">
    <citation type="submission" date="2012-09" db="EMBL/GenBank/DDBJ databases">
        <title>Genome Sequence of alkane-degrading Bacterium Alcanivorax balearicus MACL04.</title>
        <authorList>
            <person name="Lai Q."/>
            <person name="Shao Z."/>
        </authorList>
    </citation>
    <scope>NUCLEOTIDE SEQUENCE</scope>
    <source>
        <strain evidence="2">MACL04</strain>
    </source>
</reference>
<dbReference type="InterPro" id="IPR050834">
    <property type="entry name" value="Glycosyltransf_2"/>
</dbReference>
<dbReference type="EMBL" id="ARXS01000030">
    <property type="protein sequence ID" value="MCU5784378.1"/>
    <property type="molecule type" value="Genomic_DNA"/>
</dbReference>
<gene>
    <name evidence="2" type="ORF">MA04_03678</name>
</gene>